<dbReference type="InterPro" id="IPR014982">
    <property type="entry name" value="GSCFA"/>
</dbReference>
<comment type="caution">
    <text evidence="3">The sequence shown here is derived from an EMBL/GenBank/DDBJ whole genome shotgun (WGS) entry which is preliminary data.</text>
</comment>
<sequence>MHPYENLDERFFWSSAVAKRNMFDIAGLWDPRHAIDRKAKVATYGSCFAQHIGRALKSRGFHWMITETGPAGANPELLKTYNYGVFTARTGNIYTASLLKQWVDWAFERASPPEEIWEKGGRFYDPFRPNIEPNGFASKDDLLASRRTAIACFRRSLTESNVFVFTLGLTESWFNEPHGYEYPMCPGTVAGQFDPDRHKFVNQDFGFIRKTLIETIKTIREQNPKLKILLTVSPVPLTATMSGNHILVATMESKSILRAIAGNIRNHFQFVDYFPSYEIINSSPFRGSFFEPNQRSVNHAGVDHVMDMFFSCLSQKFGGGVASEPVAAPAEKKPGSKKPAKPAKNVDDVVCEEELLAVFGN</sequence>
<evidence type="ECO:0000256" key="1">
    <source>
        <dbReference type="SAM" id="MobiDB-lite"/>
    </source>
</evidence>
<accession>A0A2W5KSH0</accession>
<dbReference type="AlphaFoldDB" id="A0A2W5KSH0"/>
<proteinExistence type="predicted"/>
<feature type="domain" description="GSCFA" evidence="2">
    <location>
        <begin position="40"/>
        <end position="309"/>
    </location>
</feature>
<organism evidence="3 4">
    <name type="scientific">Ancylobacter novellus</name>
    <name type="common">Thiobacillus novellus</name>
    <dbReference type="NCBI Taxonomy" id="921"/>
    <lineage>
        <taxon>Bacteria</taxon>
        <taxon>Pseudomonadati</taxon>
        <taxon>Pseudomonadota</taxon>
        <taxon>Alphaproteobacteria</taxon>
        <taxon>Hyphomicrobiales</taxon>
        <taxon>Xanthobacteraceae</taxon>
        <taxon>Ancylobacter</taxon>
    </lineage>
</organism>
<name>A0A2W5KSH0_ANCNO</name>
<dbReference type="Pfam" id="PF08885">
    <property type="entry name" value="GSCFA"/>
    <property type="match status" value="1"/>
</dbReference>
<dbReference type="EMBL" id="QFPN01000001">
    <property type="protein sequence ID" value="PZQ19059.1"/>
    <property type="molecule type" value="Genomic_DNA"/>
</dbReference>
<gene>
    <name evidence="3" type="ORF">DI565_01310</name>
</gene>
<feature type="region of interest" description="Disordered" evidence="1">
    <location>
        <begin position="325"/>
        <end position="344"/>
    </location>
</feature>
<protein>
    <submittedName>
        <fullName evidence="3">GSCFA family protein</fullName>
    </submittedName>
</protein>
<dbReference type="Proteomes" id="UP000249577">
    <property type="component" value="Unassembled WGS sequence"/>
</dbReference>
<evidence type="ECO:0000259" key="2">
    <source>
        <dbReference type="Pfam" id="PF08885"/>
    </source>
</evidence>
<evidence type="ECO:0000313" key="3">
    <source>
        <dbReference type="EMBL" id="PZQ19059.1"/>
    </source>
</evidence>
<evidence type="ECO:0000313" key="4">
    <source>
        <dbReference type="Proteomes" id="UP000249577"/>
    </source>
</evidence>
<reference evidence="3 4" key="1">
    <citation type="submission" date="2017-08" db="EMBL/GenBank/DDBJ databases">
        <title>Infants hospitalized years apart are colonized by the same room-sourced microbial strains.</title>
        <authorList>
            <person name="Brooks B."/>
            <person name="Olm M.R."/>
            <person name="Firek B.A."/>
            <person name="Baker R."/>
            <person name="Thomas B.C."/>
            <person name="Morowitz M.J."/>
            <person name="Banfield J.F."/>
        </authorList>
    </citation>
    <scope>NUCLEOTIDE SEQUENCE [LARGE SCALE GENOMIC DNA]</scope>
    <source>
        <strain evidence="3">S2_005_003_R2_43</strain>
    </source>
</reference>